<protein>
    <submittedName>
        <fullName evidence="1">Uncharacterized protein</fullName>
    </submittedName>
</protein>
<evidence type="ECO:0000313" key="1">
    <source>
        <dbReference type="EMBL" id="KAL2052992.1"/>
    </source>
</evidence>
<comment type="caution">
    <text evidence="1">The sequence shown here is derived from an EMBL/GenBank/DDBJ whole genome shotgun (WGS) entry which is preliminary data.</text>
</comment>
<reference evidence="1 2" key="1">
    <citation type="submission" date="2024-09" db="EMBL/GenBank/DDBJ databases">
        <title>Rethinking Asexuality: The Enigmatic Case of Functional Sexual Genes in Lepraria (Stereocaulaceae).</title>
        <authorList>
            <person name="Doellman M."/>
            <person name="Sun Y."/>
            <person name="Barcenas-Pena A."/>
            <person name="Lumbsch H.T."/>
            <person name="Grewe F."/>
        </authorList>
    </citation>
    <scope>NUCLEOTIDE SEQUENCE [LARGE SCALE GENOMIC DNA]</scope>
    <source>
        <strain evidence="1 2">Grewe 0041</strain>
    </source>
</reference>
<dbReference type="Proteomes" id="UP001590951">
    <property type="component" value="Unassembled WGS sequence"/>
</dbReference>
<name>A0ABR4B549_9LECA</name>
<dbReference type="EMBL" id="JBHFEH010000023">
    <property type="protein sequence ID" value="KAL2052992.1"/>
    <property type="molecule type" value="Genomic_DNA"/>
</dbReference>
<evidence type="ECO:0000313" key="2">
    <source>
        <dbReference type="Proteomes" id="UP001590951"/>
    </source>
</evidence>
<sequence length="222" mass="24451">MMSIRMVVFFQAYVVQLSRTACGIKWRIFKTTIVGLMLSRFCAHSPKICNSAHPTTAASSESQKVTVSSLPAVGSVVVGTVSSDLVSETFVPTIYSQYVSLLTTITSTSSNAQSTPVLIVIGPRGIGWAPYNQEAGPSAVPLPTVPTLRPDESNLYRHRFNIRGISAVKCLTHSLYYTGKLLRIYWELNYSQWHSLRSPNHASLIFGVRAATCHYVLRCSSF</sequence>
<accession>A0ABR4B549</accession>
<organism evidence="1 2">
    <name type="scientific">Lepraria finkii</name>
    <dbReference type="NCBI Taxonomy" id="1340010"/>
    <lineage>
        <taxon>Eukaryota</taxon>
        <taxon>Fungi</taxon>
        <taxon>Dikarya</taxon>
        <taxon>Ascomycota</taxon>
        <taxon>Pezizomycotina</taxon>
        <taxon>Lecanoromycetes</taxon>
        <taxon>OSLEUM clade</taxon>
        <taxon>Lecanoromycetidae</taxon>
        <taxon>Lecanorales</taxon>
        <taxon>Lecanorineae</taxon>
        <taxon>Stereocaulaceae</taxon>
        <taxon>Lepraria</taxon>
    </lineage>
</organism>
<gene>
    <name evidence="1" type="ORF">ABVK25_006629</name>
</gene>
<proteinExistence type="predicted"/>
<keyword evidence="2" id="KW-1185">Reference proteome</keyword>